<dbReference type="Proteomes" id="UP000887159">
    <property type="component" value="Unassembled WGS sequence"/>
</dbReference>
<organism evidence="2 3">
    <name type="scientific">Trichonephila clavipes</name>
    <name type="common">Golden silk orbweaver</name>
    <name type="synonym">Nephila clavipes</name>
    <dbReference type="NCBI Taxonomy" id="2585209"/>
    <lineage>
        <taxon>Eukaryota</taxon>
        <taxon>Metazoa</taxon>
        <taxon>Ecdysozoa</taxon>
        <taxon>Arthropoda</taxon>
        <taxon>Chelicerata</taxon>
        <taxon>Arachnida</taxon>
        <taxon>Araneae</taxon>
        <taxon>Araneomorphae</taxon>
        <taxon>Entelegynae</taxon>
        <taxon>Araneoidea</taxon>
        <taxon>Nephilidae</taxon>
        <taxon>Trichonephila</taxon>
    </lineage>
</organism>
<dbReference type="AlphaFoldDB" id="A0A8X6R6P1"/>
<proteinExistence type="predicted"/>
<feature type="region of interest" description="Disordered" evidence="1">
    <location>
        <begin position="64"/>
        <end position="101"/>
    </location>
</feature>
<reference evidence="2" key="1">
    <citation type="submission" date="2020-08" db="EMBL/GenBank/DDBJ databases">
        <title>Multicomponent nature underlies the extraordinary mechanical properties of spider dragline silk.</title>
        <authorList>
            <person name="Kono N."/>
            <person name="Nakamura H."/>
            <person name="Mori M."/>
            <person name="Yoshida Y."/>
            <person name="Ohtoshi R."/>
            <person name="Malay A.D."/>
            <person name="Moran D.A.P."/>
            <person name="Tomita M."/>
            <person name="Numata K."/>
            <person name="Arakawa K."/>
        </authorList>
    </citation>
    <scope>NUCLEOTIDE SEQUENCE</scope>
</reference>
<evidence type="ECO:0000313" key="3">
    <source>
        <dbReference type="Proteomes" id="UP000887159"/>
    </source>
</evidence>
<dbReference type="EMBL" id="BMAU01021007">
    <property type="protein sequence ID" value="GFX86439.1"/>
    <property type="molecule type" value="Genomic_DNA"/>
</dbReference>
<name>A0A8X6R6P1_TRICX</name>
<gene>
    <name evidence="2" type="ORF">TNCV_2563281</name>
</gene>
<evidence type="ECO:0000256" key="1">
    <source>
        <dbReference type="SAM" id="MobiDB-lite"/>
    </source>
</evidence>
<keyword evidence="3" id="KW-1185">Reference proteome</keyword>
<protein>
    <submittedName>
        <fullName evidence="2">Uncharacterized protein</fullName>
    </submittedName>
</protein>
<evidence type="ECO:0000313" key="2">
    <source>
        <dbReference type="EMBL" id="GFX86439.1"/>
    </source>
</evidence>
<sequence>MGDLINSEKADMHLMYSAVNGNDRVVLRLYQERFSRFRISLPSRSCGLGVTLITAAVKIEVRSELSDLSDDDNAANKTYESRILEGESSSNGSDEETHGDI</sequence>
<comment type="caution">
    <text evidence="2">The sequence shown here is derived from an EMBL/GenBank/DDBJ whole genome shotgun (WGS) entry which is preliminary data.</text>
</comment>
<accession>A0A8X6R6P1</accession>